<protein>
    <recommendedName>
        <fullName evidence="11">Glucanase</fullName>
        <ecNumber evidence="11">3.2.1.-</ecNumber>
    </recommendedName>
</protein>
<evidence type="ECO:0000256" key="8">
    <source>
        <dbReference type="PIRSR" id="PIRSR001100-1"/>
    </source>
</evidence>
<evidence type="ECO:0000256" key="4">
    <source>
        <dbReference type="ARBA" id="ARBA00023157"/>
    </source>
</evidence>
<evidence type="ECO:0000256" key="3">
    <source>
        <dbReference type="ARBA" id="ARBA00023001"/>
    </source>
</evidence>
<keyword evidence="7 11" id="KW-0624">Polysaccharide degradation</keyword>
<organism evidence="12 13">
    <name type="scientific">Rarobacter incanus</name>
    <dbReference type="NCBI Taxonomy" id="153494"/>
    <lineage>
        <taxon>Bacteria</taxon>
        <taxon>Bacillati</taxon>
        <taxon>Actinomycetota</taxon>
        <taxon>Actinomycetes</taxon>
        <taxon>Micrococcales</taxon>
        <taxon>Rarobacteraceae</taxon>
        <taxon>Rarobacter</taxon>
    </lineage>
</organism>
<comment type="caution">
    <text evidence="12">The sequence shown here is derived from an EMBL/GenBank/DDBJ whole genome shotgun (WGS) entry which is preliminary data.</text>
</comment>
<feature type="active site" evidence="10">
    <location>
        <position position="114"/>
    </location>
</feature>
<evidence type="ECO:0000256" key="6">
    <source>
        <dbReference type="ARBA" id="ARBA00023295"/>
    </source>
</evidence>
<proteinExistence type="inferred from homology"/>
<evidence type="ECO:0000256" key="1">
    <source>
        <dbReference type="ARBA" id="ARBA00022729"/>
    </source>
</evidence>
<feature type="binding site" evidence="9">
    <location>
        <position position="75"/>
    </location>
    <ligand>
        <name>substrate</name>
    </ligand>
</feature>
<keyword evidence="2 11" id="KW-0378">Hydrolase</keyword>
<feature type="chain" id="PRO_5039749010" description="Glucanase" evidence="11">
    <location>
        <begin position="23"/>
        <end position="322"/>
    </location>
</feature>
<dbReference type="InterPro" id="IPR001524">
    <property type="entry name" value="Glyco_hydro_6_CS"/>
</dbReference>
<dbReference type="Gene3D" id="3.20.20.40">
    <property type="entry name" value="1, 4-beta cellobiohydrolase"/>
    <property type="match status" value="1"/>
</dbReference>
<dbReference type="PRINTS" id="PR00733">
    <property type="entry name" value="GLHYDRLASE6"/>
</dbReference>
<accession>A0A542SQ63</accession>
<dbReference type="InterPro" id="IPR016288">
    <property type="entry name" value="Beta_cellobiohydrolase"/>
</dbReference>
<dbReference type="PANTHER" id="PTHR34876:SF4">
    <property type="entry name" value="1,4-BETA-D-GLUCAN CELLOBIOHYDROLASE C-RELATED"/>
    <property type="match status" value="1"/>
</dbReference>
<keyword evidence="6 11" id="KW-0326">Glycosidase</keyword>
<dbReference type="GO" id="GO:0004553">
    <property type="term" value="F:hydrolase activity, hydrolyzing O-glycosyl compounds"/>
    <property type="evidence" value="ECO:0007669"/>
    <property type="project" value="InterPro"/>
</dbReference>
<feature type="signal peptide" evidence="11">
    <location>
        <begin position="1"/>
        <end position="22"/>
    </location>
</feature>
<dbReference type="Pfam" id="PF01341">
    <property type="entry name" value="Glyco_hydro_6"/>
    <property type="match status" value="1"/>
</dbReference>
<dbReference type="RefSeq" id="WP_170207911.1">
    <property type="nucleotide sequence ID" value="NZ_BAAATB010000002.1"/>
</dbReference>
<evidence type="ECO:0000256" key="5">
    <source>
        <dbReference type="ARBA" id="ARBA00023277"/>
    </source>
</evidence>
<name>A0A542SQ63_9MICO</name>
<feature type="binding site" evidence="9">
    <location>
        <position position="291"/>
    </location>
    <ligand>
        <name>substrate</name>
    </ligand>
</feature>
<feature type="active site" description="Proton donor" evidence="8">
    <location>
        <position position="151"/>
    </location>
</feature>
<feature type="active site" description="Proton acceptor" evidence="8">
    <location>
        <position position="297"/>
    </location>
</feature>
<dbReference type="EMBL" id="VFNV01000001">
    <property type="protein sequence ID" value="TQK76718.1"/>
    <property type="molecule type" value="Genomic_DNA"/>
</dbReference>
<feature type="binding site" evidence="9">
    <location>
        <position position="295"/>
    </location>
    <ligand>
        <name>substrate</name>
    </ligand>
</feature>
<evidence type="ECO:0000256" key="10">
    <source>
        <dbReference type="PROSITE-ProRule" id="PRU10056"/>
    </source>
</evidence>
<feature type="binding site" evidence="9">
    <location>
        <position position="186"/>
    </location>
    <ligand>
        <name>substrate</name>
    </ligand>
</feature>
<dbReference type="InterPro" id="IPR036434">
    <property type="entry name" value="Beta_cellobiohydrolase_sf"/>
</dbReference>
<evidence type="ECO:0000256" key="9">
    <source>
        <dbReference type="PIRSR" id="PIRSR001100-2"/>
    </source>
</evidence>
<dbReference type="PROSITE" id="PS00655">
    <property type="entry name" value="GLYCOSYL_HYDROL_F6_1"/>
    <property type="match status" value="1"/>
</dbReference>
<evidence type="ECO:0000313" key="13">
    <source>
        <dbReference type="Proteomes" id="UP000316181"/>
    </source>
</evidence>
<keyword evidence="3 11" id="KW-0136">Cellulose degradation</keyword>
<feature type="binding site" evidence="9">
    <location>
        <position position="263"/>
    </location>
    <ligand>
        <name>substrate</name>
    </ligand>
</feature>
<evidence type="ECO:0000256" key="11">
    <source>
        <dbReference type="RuleBase" id="RU361186"/>
    </source>
</evidence>
<dbReference type="AlphaFoldDB" id="A0A542SQ63"/>
<dbReference type="EC" id="3.2.1.-" evidence="11"/>
<dbReference type="PIRSF" id="PIRSF001100">
    <property type="entry name" value="Beta_cellobiohydrolase"/>
    <property type="match status" value="1"/>
</dbReference>
<evidence type="ECO:0000256" key="2">
    <source>
        <dbReference type="ARBA" id="ARBA00022801"/>
    </source>
</evidence>
<sequence length="322" mass="34237">MAARSRGAAAVVALWLAIVACAGPALTPAAAALPARVSKQLYVDPDSQAAAAARTATGVTGRAVRYIAKTPQARWVGDWNPIASVRAQVRAYLRGAHRAGATGVLVLYAIPGRDCGSYSAGGFAASDYKRWVRQVAKAVRGYRPIVVVEPDALMQDCATAKTTRLVAWAAKTLSRAGAWVYLDGGHSQWRSPADTARRLRAAGIKHARGFFTNVSNFNATARERRYARLVARQLKAKGVTAAHRHAIIDVSRNGRGAAPGNQWCNPAGRGLGERPRLVTGSGYLDALLWIKAPGESDGTCQGWPAAGTFSPALARGLYKNRR</sequence>
<keyword evidence="4" id="KW-1015">Disulfide bond</keyword>
<keyword evidence="1 11" id="KW-0732">Signal</keyword>
<dbReference type="PANTHER" id="PTHR34876">
    <property type="match status" value="1"/>
</dbReference>
<dbReference type="SUPFAM" id="SSF51989">
    <property type="entry name" value="Glycosyl hydrolases family 6, cellulases"/>
    <property type="match status" value="1"/>
</dbReference>
<keyword evidence="13" id="KW-1185">Reference proteome</keyword>
<gene>
    <name evidence="12" type="ORF">FB389_1408</name>
</gene>
<dbReference type="PROSITE" id="PS51257">
    <property type="entry name" value="PROKAR_LIPOPROTEIN"/>
    <property type="match status" value="1"/>
</dbReference>
<feature type="binding site" evidence="9">
    <location>
        <position position="189"/>
    </location>
    <ligand>
        <name>substrate</name>
    </ligand>
</feature>
<reference evidence="12 13" key="1">
    <citation type="submission" date="2019-06" db="EMBL/GenBank/DDBJ databases">
        <title>Sequencing the genomes of 1000 actinobacteria strains.</title>
        <authorList>
            <person name="Klenk H.-P."/>
        </authorList>
    </citation>
    <scope>NUCLEOTIDE SEQUENCE [LARGE SCALE GENOMIC DNA]</scope>
    <source>
        <strain evidence="12 13">DSM 10596</strain>
    </source>
</reference>
<dbReference type="GO" id="GO:0030245">
    <property type="term" value="P:cellulose catabolic process"/>
    <property type="evidence" value="ECO:0007669"/>
    <property type="project" value="UniProtKB-KW"/>
</dbReference>
<comment type="similarity">
    <text evidence="11">Belongs to the glycosyl hydrolase family 6.</text>
</comment>
<feature type="binding site" evidence="9">
    <location>
        <position position="216"/>
    </location>
    <ligand>
        <name>substrate</name>
    </ligand>
</feature>
<evidence type="ECO:0000256" key="7">
    <source>
        <dbReference type="ARBA" id="ARBA00023326"/>
    </source>
</evidence>
<keyword evidence="5 11" id="KW-0119">Carbohydrate metabolism</keyword>
<evidence type="ECO:0000313" key="12">
    <source>
        <dbReference type="EMBL" id="TQK76718.1"/>
    </source>
</evidence>
<dbReference type="Proteomes" id="UP000316181">
    <property type="component" value="Unassembled WGS sequence"/>
</dbReference>